<keyword evidence="3" id="KW-0547">Nucleotide-binding</keyword>
<dbReference type="RefSeq" id="WP_346785461.1">
    <property type="nucleotide sequence ID" value="NZ_JBDLBR010000004.1"/>
</dbReference>
<proteinExistence type="predicted"/>
<evidence type="ECO:0000256" key="3">
    <source>
        <dbReference type="ARBA" id="ARBA00022741"/>
    </source>
</evidence>
<name>A0ABV0CYR8_9SPHN</name>
<organism evidence="10 11">
    <name type="scientific">Aurantiacibacter flavus</name>
    <dbReference type="NCBI Taxonomy" id="3145232"/>
    <lineage>
        <taxon>Bacteria</taxon>
        <taxon>Pseudomonadati</taxon>
        <taxon>Pseudomonadota</taxon>
        <taxon>Alphaproteobacteria</taxon>
        <taxon>Sphingomonadales</taxon>
        <taxon>Erythrobacteraceae</taxon>
        <taxon>Aurantiacibacter</taxon>
    </lineage>
</organism>
<dbReference type="Pfam" id="PF00005">
    <property type="entry name" value="ABC_tran"/>
    <property type="match status" value="1"/>
</dbReference>
<dbReference type="InterPro" id="IPR017871">
    <property type="entry name" value="ABC_transporter-like_CS"/>
</dbReference>
<evidence type="ECO:0000313" key="10">
    <source>
        <dbReference type="EMBL" id="MEN7538004.1"/>
    </source>
</evidence>
<keyword evidence="11" id="KW-1185">Reference proteome</keyword>
<evidence type="ECO:0000256" key="6">
    <source>
        <dbReference type="ARBA" id="ARBA00023136"/>
    </source>
</evidence>
<reference evidence="10 11" key="1">
    <citation type="submission" date="2024-05" db="EMBL/GenBank/DDBJ databases">
        <authorList>
            <person name="Park S."/>
        </authorList>
    </citation>
    <scope>NUCLEOTIDE SEQUENCE [LARGE SCALE GENOMIC DNA]</scope>
    <source>
        <strain evidence="10 11">DGU5</strain>
    </source>
</reference>
<evidence type="ECO:0000256" key="5">
    <source>
        <dbReference type="ARBA" id="ARBA00022989"/>
    </source>
</evidence>
<dbReference type="Gene3D" id="3.40.50.300">
    <property type="entry name" value="P-loop containing nucleotide triphosphate hydrolases"/>
    <property type="match status" value="1"/>
</dbReference>
<evidence type="ECO:0000256" key="2">
    <source>
        <dbReference type="ARBA" id="ARBA00022692"/>
    </source>
</evidence>
<evidence type="ECO:0000256" key="7">
    <source>
        <dbReference type="SAM" id="Phobius"/>
    </source>
</evidence>
<comment type="caution">
    <text evidence="10">The sequence shown here is derived from an EMBL/GenBank/DDBJ whole genome shotgun (WGS) entry which is preliminary data.</text>
</comment>
<dbReference type="GO" id="GO:0005524">
    <property type="term" value="F:ATP binding"/>
    <property type="evidence" value="ECO:0007669"/>
    <property type="project" value="UniProtKB-KW"/>
</dbReference>
<gene>
    <name evidence="10" type="ORF">ABDJ38_12550</name>
</gene>
<dbReference type="PROSITE" id="PS50929">
    <property type="entry name" value="ABC_TM1F"/>
    <property type="match status" value="1"/>
</dbReference>
<dbReference type="Proteomes" id="UP001484535">
    <property type="component" value="Unassembled WGS sequence"/>
</dbReference>
<dbReference type="SMART" id="SM00382">
    <property type="entry name" value="AAA"/>
    <property type="match status" value="1"/>
</dbReference>
<dbReference type="InterPro" id="IPR003593">
    <property type="entry name" value="AAA+_ATPase"/>
</dbReference>
<dbReference type="Gene3D" id="1.20.1560.10">
    <property type="entry name" value="ABC transporter type 1, transmembrane domain"/>
    <property type="match status" value="1"/>
</dbReference>
<dbReference type="InterPro" id="IPR003439">
    <property type="entry name" value="ABC_transporter-like_ATP-bd"/>
</dbReference>
<keyword evidence="6 7" id="KW-0472">Membrane</keyword>
<dbReference type="PROSITE" id="PS50893">
    <property type="entry name" value="ABC_TRANSPORTER_2"/>
    <property type="match status" value="1"/>
</dbReference>
<comment type="subcellular location">
    <subcellularLocation>
        <location evidence="1">Cell membrane</location>
        <topology evidence="1">Multi-pass membrane protein</topology>
    </subcellularLocation>
</comment>
<evidence type="ECO:0000256" key="4">
    <source>
        <dbReference type="ARBA" id="ARBA00022840"/>
    </source>
</evidence>
<feature type="transmembrane region" description="Helical" evidence="7">
    <location>
        <begin position="250"/>
        <end position="275"/>
    </location>
</feature>
<dbReference type="InterPro" id="IPR036640">
    <property type="entry name" value="ABC1_TM_sf"/>
</dbReference>
<feature type="transmembrane region" description="Helical" evidence="7">
    <location>
        <begin position="69"/>
        <end position="90"/>
    </location>
</feature>
<dbReference type="InterPro" id="IPR027417">
    <property type="entry name" value="P-loop_NTPase"/>
</dbReference>
<dbReference type="Pfam" id="PF00664">
    <property type="entry name" value="ABC_membrane"/>
    <property type="match status" value="1"/>
</dbReference>
<evidence type="ECO:0000313" key="11">
    <source>
        <dbReference type="Proteomes" id="UP001484535"/>
    </source>
</evidence>
<evidence type="ECO:0000259" key="8">
    <source>
        <dbReference type="PROSITE" id="PS50893"/>
    </source>
</evidence>
<feature type="domain" description="ABC transporter" evidence="8">
    <location>
        <begin position="351"/>
        <end position="586"/>
    </location>
</feature>
<accession>A0ABV0CYR8</accession>
<evidence type="ECO:0000256" key="1">
    <source>
        <dbReference type="ARBA" id="ARBA00004651"/>
    </source>
</evidence>
<dbReference type="InterPro" id="IPR011527">
    <property type="entry name" value="ABC1_TM_dom"/>
</dbReference>
<dbReference type="InterPro" id="IPR039421">
    <property type="entry name" value="Type_1_exporter"/>
</dbReference>
<feature type="transmembrane region" description="Helical" evidence="7">
    <location>
        <begin position="28"/>
        <end position="48"/>
    </location>
</feature>
<dbReference type="PANTHER" id="PTHR24221">
    <property type="entry name" value="ATP-BINDING CASSETTE SUB-FAMILY B"/>
    <property type="match status" value="1"/>
</dbReference>
<keyword evidence="4 10" id="KW-0067">ATP-binding</keyword>
<keyword evidence="2 7" id="KW-0812">Transmembrane</keyword>
<dbReference type="PANTHER" id="PTHR24221:SF654">
    <property type="entry name" value="ATP-BINDING CASSETTE SUB-FAMILY B MEMBER 6"/>
    <property type="match status" value="1"/>
</dbReference>
<protein>
    <submittedName>
        <fullName evidence="10">ABC transporter ATP-binding protein</fullName>
    </submittedName>
</protein>
<feature type="domain" description="ABC transmembrane type-1" evidence="9">
    <location>
        <begin position="22"/>
        <end position="315"/>
    </location>
</feature>
<dbReference type="PROSITE" id="PS00211">
    <property type="entry name" value="ABC_TRANSPORTER_1"/>
    <property type="match status" value="1"/>
</dbReference>
<dbReference type="EMBL" id="JBDLBR010000004">
    <property type="protein sequence ID" value="MEN7538004.1"/>
    <property type="molecule type" value="Genomic_DNA"/>
</dbReference>
<feature type="transmembrane region" description="Helical" evidence="7">
    <location>
        <begin position="158"/>
        <end position="191"/>
    </location>
</feature>
<keyword evidence="5 7" id="KW-1133">Transmembrane helix</keyword>
<sequence>MIASLGRFVAFLWRLTNGRIGVALTLNVLASFTEGVSLFLLIPLIATIDAGRSGNSIDIPILGDLMQRYHPSLGLLLVGFVLLIVLQGALVRTKTLYLTGVMHHAIDRLRQSFFVSAGNAQWEVLQRSRVSDLNNILTVETGRIQIAASNLTSLFQALILLLTYLAMALLVSWQMALFAAAIGLVMFAALYPIRRQATRFGEEVGQMFREQNRTLLEFLTGIRVAKSFLVEDAYAERFWRRLTMIRQTTLRYAGVRTLGTLSFQVMSAVAAAAFIWVAVEWVQLDFGRLIVLLLIFLRLAPRFGAIQESIQSLLSNLPAFDLFREQSTMFAEAAEPKGEMGEEAPSFSDEIRLEGLSLSYPGSSKPALDDVDLSIRFGRITALIGPSGSGKSTIADLVMGLLRPTSGRMTVDGVEITDSNRRAWRGSVAFVPQEAFLLHDTIAANLRIALPDASDELLWSVLDQAKARSFVEQLSDGLQTVVGERGTRLSGGERQRIALARALLRNPWLLILDEATSALDWENQQKIAADIAAMRGKVTILTVAHRPSMIRFADDMIAIENGRCVESGTFAALAADPRSRLAAMLRGEGTER</sequence>
<dbReference type="SUPFAM" id="SSF52540">
    <property type="entry name" value="P-loop containing nucleoside triphosphate hydrolases"/>
    <property type="match status" value="1"/>
</dbReference>
<evidence type="ECO:0000259" key="9">
    <source>
        <dbReference type="PROSITE" id="PS50929"/>
    </source>
</evidence>
<dbReference type="SUPFAM" id="SSF90123">
    <property type="entry name" value="ABC transporter transmembrane region"/>
    <property type="match status" value="1"/>
</dbReference>